<comment type="caution">
    <text evidence="3">The sequence shown here is derived from an EMBL/GenBank/DDBJ whole genome shotgun (WGS) entry which is preliminary data.</text>
</comment>
<protein>
    <recommendedName>
        <fullName evidence="2">Stress-response A/B barrel domain-containing protein</fullName>
    </recommendedName>
</protein>
<dbReference type="PROSITE" id="PS51502">
    <property type="entry name" value="S_R_A_B_BARREL"/>
    <property type="match status" value="1"/>
</dbReference>
<keyword evidence="4" id="KW-1185">Reference proteome</keyword>
<evidence type="ECO:0000313" key="3">
    <source>
        <dbReference type="EMBL" id="KAJ1686289.1"/>
    </source>
</evidence>
<dbReference type="Pfam" id="PF07876">
    <property type="entry name" value="Dabb"/>
    <property type="match status" value="1"/>
</dbReference>
<dbReference type="InterPro" id="IPR013097">
    <property type="entry name" value="Dabb"/>
</dbReference>
<accession>A0A9Q0C2X9</accession>
<evidence type="ECO:0000259" key="2">
    <source>
        <dbReference type="PROSITE" id="PS51502"/>
    </source>
</evidence>
<name>A0A9Q0C2X9_9POAL</name>
<dbReference type="SUPFAM" id="SSF54909">
    <property type="entry name" value="Dimeric alpha+beta barrel"/>
    <property type="match status" value="1"/>
</dbReference>
<sequence length="105" mass="11792">MVEVKHLVVAKFKEGVAVEETLQGMTQLVSTMDMVKSFEWGTEMLGEEMLRQGFTHVFIMTFNNGEDLASYLNHPSHIDFIGPFQATLENALVFDFPSVVIKPPA</sequence>
<feature type="domain" description="Stress-response A/B barrel" evidence="2">
    <location>
        <begin position="4"/>
        <end position="96"/>
    </location>
</feature>
<dbReference type="InterPro" id="IPR011008">
    <property type="entry name" value="Dimeric_a/b-barrel"/>
</dbReference>
<evidence type="ECO:0000313" key="4">
    <source>
        <dbReference type="Proteomes" id="UP001151287"/>
    </source>
</evidence>
<proteinExistence type="predicted"/>
<comment type="subunit">
    <text evidence="1">Homodimer.</text>
</comment>
<dbReference type="EMBL" id="JAMQYH010000005">
    <property type="protein sequence ID" value="KAJ1686289.1"/>
    <property type="molecule type" value="Genomic_DNA"/>
</dbReference>
<dbReference type="OrthoDB" id="1601230at2759"/>
<gene>
    <name evidence="3" type="ORF">LUZ63_017679</name>
</gene>
<dbReference type="PANTHER" id="PTHR33178">
    <property type="match status" value="1"/>
</dbReference>
<dbReference type="SMART" id="SM00886">
    <property type="entry name" value="Dabb"/>
    <property type="match status" value="1"/>
</dbReference>
<dbReference type="PANTHER" id="PTHR33178:SF4">
    <property type="entry name" value="EXPRESSED PROTEIN"/>
    <property type="match status" value="1"/>
</dbReference>
<dbReference type="InterPro" id="IPR044662">
    <property type="entry name" value="HS1/DABB1-like"/>
</dbReference>
<dbReference type="Gene3D" id="3.30.70.100">
    <property type="match status" value="1"/>
</dbReference>
<reference evidence="3" key="1">
    <citation type="journal article" date="2022" name="Cell">
        <title>Repeat-based holocentromeres influence genome architecture and karyotype evolution.</title>
        <authorList>
            <person name="Hofstatter P.G."/>
            <person name="Thangavel G."/>
            <person name="Lux T."/>
            <person name="Neumann P."/>
            <person name="Vondrak T."/>
            <person name="Novak P."/>
            <person name="Zhang M."/>
            <person name="Costa L."/>
            <person name="Castellani M."/>
            <person name="Scott A."/>
            <person name="Toegelov H."/>
            <person name="Fuchs J."/>
            <person name="Mata-Sucre Y."/>
            <person name="Dias Y."/>
            <person name="Vanzela A.L.L."/>
            <person name="Huettel B."/>
            <person name="Almeida C.C.S."/>
            <person name="Simkova H."/>
            <person name="Souza G."/>
            <person name="Pedrosa-Harand A."/>
            <person name="Macas J."/>
            <person name="Mayer K.F.X."/>
            <person name="Houben A."/>
            <person name="Marques A."/>
        </authorList>
    </citation>
    <scope>NUCLEOTIDE SEQUENCE</scope>
    <source>
        <strain evidence="3">RhyBre1mFocal</strain>
    </source>
</reference>
<dbReference type="Proteomes" id="UP001151287">
    <property type="component" value="Unassembled WGS sequence"/>
</dbReference>
<organism evidence="3 4">
    <name type="scientific">Rhynchospora breviuscula</name>
    <dbReference type="NCBI Taxonomy" id="2022672"/>
    <lineage>
        <taxon>Eukaryota</taxon>
        <taxon>Viridiplantae</taxon>
        <taxon>Streptophyta</taxon>
        <taxon>Embryophyta</taxon>
        <taxon>Tracheophyta</taxon>
        <taxon>Spermatophyta</taxon>
        <taxon>Magnoliopsida</taxon>
        <taxon>Liliopsida</taxon>
        <taxon>Poales</taxon>
        <taxon>Cyperaceae</taxon>
        <taxon>Cyperoideae</taxon>
        <taxon>Rhynchosporeae</taxon>
        <taxon>Rhynchospora</taxon>
    </lineage>
</organism>
<evidence type="ECO:0000256" key="1">
    <source>
        <dbReference type="ARBA" id="ARBA00011738"/>
    </source>
</evidence>
<dbReference type="AlphaFoldDB" id="A0A9Q0C2X9"/>